<gene>
    <name evidence="2" type="ORF">DNH61_07375</name>
</gene>
<reference evidence="2 3" key="1">
    <citation type="submission" date="2018-06" db="EMBL/GenBank/DDBJ databases">
        <title>Paenibacillus imtechensis sp. nov.</title>
        <authorList>
            <person name="Pinnaka A.K."/>
            <person name="Singh H."/>
            <person name="Kaur M."/>
        </authorList>
    </citation>
    <scope>NUCLEOTIDE SEQUENCE [LARGE SCALE GENOMIC DNA]</scope>
    <source>
        <strain evidence="2 3">SMB1</strain>
    </source>
</reference>
<keyword evidence="3" id="KW-1185">Reference proteome</keyword>
<name>A0A2W1LBQ9_9BACL</name>
<evidence type="ECO:0000313" key="3">
    <source>
        <dbReference type="Proteomes" id="UP000249522"/>
    </source>
</evidence>
<feature type="region of interest" description="Disordered" evidence="1">
    <location>
        <begin position="1"/>
        <end position="36"/>
    </location>
</feature>
<protein>
    <submittedName>
        <fullName evidence="2">Uncharacterized protein</fullName>
    </submittedName>
</protein>
<dbReference type="RefSeq" id="WP_111146011.1">
    <property type="nucleotide sequence ID" value="NZ_QKRB01000037.1"/>
</dbReference>
<evidence type="ECO:0000256" key="1">
    <source>
        <dbReference type="SAM" id="MobiDB-lite"/>
    </source>
</evidence>
<dbReference type="Proteomes" id="UP000249522">
    <property type="component" value="Unassembled WGS sequence"/>
</dbReference>
<dbReference type="AlphaFoldDB" id="A0A2W1LBQ9"/>
<proteinExistence type="predicted"/>
<feature type="compositionally biased region" description="Basic and acidic residues" evidence="1">
    <location>
        <begin position="1"/>
        <end position="16"/>
    </location>
</feature>
<organism evidence="2 3">
    <name type="scientific">Paenibacillus sambharensis</name>
    <dbReference type="NCBI Taxonomy" id="1803190"/>
    <lineage>
        <taxon>Bacteria</taxon>
        <taxon>Bacillati</taxon>
        <taxon>Bacillota</taxon>
        <taxon>Bacilli</taxon>
        <taxon>Bacillales</taxon>
        <taxon>Paenibacillaceae</taxon>
        <taxon>Paenibacillus</taxon>
    </lineage>
</organism>
<sequence>MAKSDRNKDRNTDKSENFFGIFTPAEREDNAATDPIDDAVAGIMDNIEETVTGHDTDRKEKPKR</sequence>
<comment type="caution">
    <text evidence="2">The sequence shown here is derived from an EMBL/GenBank/DDBJ whole genome shotgun (WGS) entry which is preliminary data.</text>
</comment>
<dbReference type="EMBL" id="QKRB01000037">
    <property type="protein sequence ID" value="PZD96606.1"/>
    <property type="molecule type" value="Genomic_DNA"/>
</dbReference>
<accession>A0A2W1LBQ9</accession>
<dbReference type="OrthoDB" id="2628763at2"/>
<evidence type="ECO:0000313" key="2">
    <source>
        <dbReference type="EMBL" id="PZD96606.1"/>
    </source>
</evidence>